<gene>
    <name evidence="6" type="ORF">SAMN05216326_14017</name>
</gene>
<dbReference type="GO" id="GO:0040029">
    <property type="term" value="P:epigenetic regulation of gene expression"/>
    <property type="evidence" value="ECO:0007669"/>
    <property type="project" value="TreeGrafter"/>
</dbReference>
<dbReference type="SUPFAM" id="SSF52768">
    <property type="entry name" value="Arginase/deacetylase"/>
    <property type="match status" value="1"/>
</dbReference>
<dbReference type="InterPro" id="IPR023801">
    <property type="entry name" value="His_deacetylse_dom"/>
</dbReference>
<dbReference type="Pfam" id="PF00850">
    <property type="entry name" value="Hist_deacetyl"/>
    <property type="match status" value="1"/>
</dbReference>
<protein>
    <recommendedName>
        <fullName evidence="3">Acetoin utilization protein AcuC</fullName>
    </recommendedName>
</protein>
<dbReference type="OrthoDB" id="9808367at2"/>
<accession>A0A1I0FL55</accession>
<keyword evidence="7" id="KW-1185">Reference proteome</keyword>
<comment type="pathway">
    <text evidence="1">Ketone degradation; acetoin degradation.</text>
</comment>
<proteinExistence type="inferred from homology"/>
<dbReference type="EMBL" id="FOIA01000040">
    <property type="protein sequence ID" value="SET59004.1"/>
    <property type="molecule type" value="Genomic_DNA"/>
</dbReference>
<feature type="domain" description="Histone deacetylase" evidence="5">
    <location>
        <begin position="24"/>
        <end position="314"/>
    </location>
</feature>
<dbReference type="InterPro" id="IPR037138">
    <property type="entry name" value="His_deacetylse_dom_sf"/>
</dbReference>
<dbReference type="PANTHER" id="PTHR10625">
    <property type="entry name" value="HISTONE DEACETYLASE HDAC1-RELATED"/>
    <property type="match status" value="1"/>
</dbReference>
<dbReference type="PANTHER" id="PTHR10625:SF10">
    <property type="entry name" value="HISTONE DEACETYLASE HDAC1"/>
    <property type="match status" value="1"/>
</dbReference>
<evidence type="ECO:0000313" key="7">
    <source>
        <dbReference type="Proteomes" id="UP000199345"/>
    </source>
</evidence>
<dbReference type="InterPro" id="IPR003085">
    <property type="entry name" value="AcuC"/>
</dbReference>
<dbReference type="CDD" id="cd09994">
    <property type="entry name" value="HDAC_AcuC_like"/>
    <property type="match status" value="1"/>
</dbReference>
<sequence>MKAKNPCCVYLGDALARYAFGDNHPFGPLRHSAFSDALYRKRLDQFVDILMPVATTQEILELFHKHEYIEKIKAMSKSGSGFLDLGDTPAFIGMYEAALTIAGTVCNAIDRVVANEYTSAFIPIAGLHHAQRHTAAGFCVINDCGVAIEYLRHKHHVNRIAYIDIDAHHGDGVFYSFENDPDLIFVDFHEDGQYLYPGTGGVSETGKGDARGTKLNIPMPPNADDRLFMKSWPQAEEFIRSGNPEFILVQCGADSLYGDPITHLAYTENVHKHVITNVCHIAGECCGGRVVAMGGGGYNLDNIAKTWTAVVSALIGANEPGKVV</sequence>
<dbReference type="Proteomes" id="UP000199345">
    <property type="component" value="Unassembled WGS sequence"/>
</dbReference>
<evidence type="ECO:0000256" key="1">
    <source>
        <dbReference type="ARBA" id="ARBA00005101"/>
    </source>
</evidence>
<evidence type="ECO:0000259" key="5">
    <source>
        <dbReference type="Pfam" id="PF00850"/>
    </source>
</evidence>
<dbReference type="GO" id="GO:0004407">
    <property type="term" value="F:histone deacetylase activity"/>
    <property type="evidence" value="ECO:0007669"/>
    <property type="project" value="TreeGrafter"/>
</dbReference>
<name>A0A1I0FL55_9PROT</name>
<comment type="similarity">
    <text evidence="2">Belongs to the histone deacetylase family.</text>
</comment>
<reference evidence="7" key="1">
    <citation type="submission" date="2016-10" db="EMBL/GenBank/DDBJ databases">
        <authorList>
            <person name="Varghese N."/>
            <person name="Submissions S."/>
        </authorList>
    </citation>
    <scope>NUCLEOTIDE SEQUENCE [LARGE SCALE GENOMIC DNA]</scope>
    <source>
        <strain evidence="7">Nm71</strain>
    </source>
</reference>
<keyword evidence="4" id="KW-0006">Acetoin catabolism</keyword>
<evidence type="ECO:0000256" key="3">
    <source>
        <dbReference type="ARBA" id="ARBA00020218"/>
    </source>
</evidence>
<dbReference type="UniPathway" id="UPA00040"/>
<dbReference type="GO" id="GO:0045150">
    <property type="term" value="P:acetoin catabolic process"/>
    <property type="evidence" value="ECO:0007669"/>
    <property type="project" value="UniProtKB-UniPathway"/>
</dbReference>
<dbReference type="AlphaFoldDB" id="A0A1I0FL55"/>
<dbReference type="PRINTS" id="PR01270">
    <property type="entry name" value="HDASUPER"/>
</dbReference>
<evidence type="ECO:0000313" key="6">
    <source>
        <dbReference type="EMBL" id="SET59004.1"/>
    </source>
</evidence>
<organism evidence="6 7">
    <name type="scientific">Nitrosomonas marina</name>
    <dbReference type="NCBI Taxonomy" id="917"/>
    <lineage>
        <taxon>Bacteria</taxon>
        <taxon>Pseudomonadati</taxon>
        <taxon>Pseudomonadota</taxon>
        <taxon>Betaproteobacteria</taxon>
        <taxon>Nitrosomonadales</taxon>
        <taxon>Nitrosomonadaceae</taxon>
        <taxon>Nitrosomonas</taxon>
    </lineage>
</organism>
<dbReference type="InterPro" id="IPR023696">
    <property type="entry name" value="Ureohydrolase_dom_sf"/>
</dbReference>
<dbReference type="InterPro" id="IPR000286">
    <property type="entry name" value="HDACs"/>
</dbReference>
<dbReference type="Gene3D" id="3.40.800.20">
    <property type="entry name" value="Histone deacetylase domain"/>
    <property type="match status" value="1"/>
</dbReference>
<evidence type="ECO:0000256" key="4">
    <source>
        <dbReference type="ARBA" id="ARBA00022627"/>
    </source>
</evidence>
<evidence type="ECO:0000256" key="2">
    <source>
        <dbReference type="ARBA" id="ARBA00005947"/>
    </source>
</evidence>
<dbReference type="RefSeq" id="WP_090661468.1">
    <property type="nucleotide sequence ID" value="NZ_FOIA01000040.1"/>
</dbReference>